<dbReference type="InterPro" id="IPR048748">
    <property type="entry name" value="SLS1_KH2"/>
</dbReference>
<dbReference type="Pfam" id="PF20777">
    <property type="entry name" value="KH_SLS1_2"/>
    <property type="match status" value="1"/>
</dbReference>
<dbReference type="InterPro" id="IPR032741">
    <property type="entry name" value="Sls1_KH-1"/>
</dbReference>
<dbReference type="Pfam" id="PF20776">
    <property type="entry name" value="SLS1_N"/>
    <property type="match status" value="1"/>
</dbReference>
<dbReference type="Proteomes" id="UP001174936">
    <property type="component" value="Unassembled WGS sequence"/>
</dbReference>
<evidence type="ECO:0000256" key="1">
    <source>
        <dbReference type="SAM" id="MobiDB-lite"/>
    </source>
</evidence>
<feature type="compositionally biased region" description="Low complexity" evidence="1">
    <location>
        <begin position="77"/>
        <end position="96"/>
    </location>
</feature>
<feature type="region of interest" description="Disordered" evidence="1">
    <location>
        <begin position="288"/>
        <end position="308"/>
    </location>
</feature>
<evidence type="ECO:0000259" key="5">
    <source>
        <dbReference type="Pfam" id="PF20778"/>
    </source>
</evidence>
<evidence type="ECO:0000259" key="3">
    <source>
        <dbReference type="Pfam" id="PF20776"/>
    </source>
</evidence>
<feature type="domain" description="SLS1 second KH" evidence="4">
    <location>
        <begin position="445"/>
        <end position="500"/>
    </location>
</feature>
<comment type="caution">
    <text evidence="6">The sequence shown here is derived from an EMBL/GenBank/DDBJ whole genome shotgun (WGS) entry which is preliminary data.</text>
</comment>
<evidence type="ECO:0000313" key="7">
    <source>
        <dbReference type="Proteomes" id="UP001174936"/>
    </source>
</evidence>
<name>A0AA40D165_9PEZI</name>
<dbReference type="Pfam" id="PF20778">
    <property type="entry name" value="SLS1_C"/>
    <property type="match status" value="1"/>
</dbReference>
<feature type="compositionally biased region" description="Low complexity" evidence="1">
    <location>
        <begin position="61"/>
        <end position="70"/>
    </location>
</feature>
<sequence length="944" mass="104367">MLRRKVTGSFVCLQCRLQLGTVGLRRHFSATAPARRDQQALSRQAVIDALSGFDRRLGTRDAPAPDTAKAQPPPDAPQAHDGQQTGTETLAGLQGASSGGQGLEDASPDDGSEQKMQNLFRTLLSSKKDRDGVVTPLSTKQYYKSRGKHLAAENEELAVDVMGRPSSAIVLRSSRRRAKTKAKDISKSPGAEEQEAKASKSQLLDAEMVETKDGEAQENQASKVRLDEILERDENYFTLSDALRHIDELRPSASQHLLPSDFEELKTRLDDGFTLFQLQQYIHTHYASPREPKVEEPKPDEPQGLQITNPPWVVKKQPWVPLPQDTADSAQGHLADLSSKERLVARLMRECWNLTSQSSFHIRGRLDVTLTDTEFGLLLLGTRKWLRDIARDTLSSGSQIEALVPSSTISIVAPKFAAEGILVEINNILCQSRTISIDRNLVASEKLNQELLEDVGRITNTLVRFGPSGKEILVSWINLPEPPKGSENLGDVVLRLLLSAHHSTTRTSSASTMLPASRAKSRAGGFVTRYDCQSQLPWYQHRKEWARWVAPTETQKKKGAETIRPSFLPHPIEINDWDPILSRKPGEPFRHRETQLARGGWSSELTTKTSAAFGHIVHSRPPNPGFKIRIEFKKSDRAFLPVLPPITALDLPTNLIEEGLWHSTIIIRFLPDPQHPLAPGTPPPPPLELNVEADHKELKRIIGLRAVTSSFTHDVLLPASPVDVRLLQERYFELPGASLDEHLPVVIDFLNKSDLRPWDNKLITPPTLPGVRLPRRLLETDNPSQNVNKTKVTKCEETATKTAASTASVAQGESIDELPELGTTSETKKEPKDDFVTVNYRFVGIEIQRSVTAEYEGFKLSYRSTQAGKYTNKSAQVSLEAVAVDKNLLGPDGKPAALEGDAVSEAQTSSPAKKPDAAAYMNVVSAMANKLVSRGSKFGWEVRG</sequence>
<accession>A0AA40D165</accession>
<gene>
    <name evidence="6" type="ORF">B0T16DRAFT_487824</name>
</gene>
<dbReference type="AlphaFoldDB" id="A0AA40D165"/>
<feature type="domain" description="SLS1 first KH" evidence="2">
    <location>
        <begin position="364"/>
        <end position="431"/>
    </location>
</feature>
<evidence type="ECO:0000259" key="2">
    <source>
        <dbReference type="Pfam" id="PF14611"/>
    </source>
</evidence>
<proteinExistence type="predicted"/>
<evidence type="ECO:0000259" key="4">
    <source>
        <dbReference type="Pfam" id="PF20777"/>
    </source>
</evidence>
<protein>
    <submittedName>
        <fullName evidence="6">Mitochondrial inner-membrane-bound regulator-domain-containing protein</fullName>
    </submittedName>
</protein>
<organism evidence="6 7">
    <name type="scientific">Cercophora newfieldiana</name>
    <dbReference type="NCBI Taxonomy" id="92897"/>
    <lineage>
        <taxon>Eukaryota</taxon>
        <taxon>Fungi</taxon>
        <taxon>Dikarya</taxon>
        <taxon>Ascomycota</taxon>
        <taxon>Pezizomycotina</taxon>
        <taxon>Sordariomycetes</taxon>
        <taxon>Sordariomycetidae</taxon>
        <taxon>Sordariales</taxon>
        <taxon>Lasiosphaeriaceae</taxon>
        <taxon>Cercophora</taxon>
    </lineage>
</organism>
<feature type="region of interest" description="Disordered" evidence="1">
    <location>
        <begin position="56"/>
        <end position="113"/>
    </location>
</feature>
<dbReference type="InterPro" id="IPR048401">
    <property type="entry name" value="SLS1_C"/>
</dbReference>
<feature type="compositionally biased region" description="Basic and acidic residues" evidence="1">
    <location>
        <begin position="288"/>
        <end position="301"/>
    </location>
</feature>
<dbReference type="InterPro" id="IPR048400">
    <property type="entry name" value="SLS1_N"/>
</dbReference>
<dbReference type="Pfam" id="PF14611">
    <property type="entry name" value="KH_SLS1_1"/>
    <property type="match status" value="1"/>
</dbReference>
<feature type="domain" description="SLS1 C-terminal" evidence="5">
    <location>
        <begin position="535"/>
        <end position="886"/>
    </location>
</feature>
<reference evidence="6" key="1">
    <citation type="submission" date="2023-06" db="EMBL/GenBank/DDBJ databases">
        <title>Genome-scale phylogeny and comparative genomics of the fungal order Sordariales.</title>
        <authorList>
            <consortium name="Lawrence Berkeley National Laboratory"/>
            <person name="Hensen N."/>
            <person name="Bonometti L."/>
            <person name="Westerberg I."/>
            <person name="Brannstrom I.O."/>
            <person name="Guillou S."/>
            <person name="Cros-Aarteil S."/>
            <person name="Calhoun S."/>
            <person name="Haridas S."/>
            <person name="Kuo A."/>
            <person name="Mondo S."/>
            <person name="Pangilinan J."/>
            <person name="Riley R."/>
            <person name="Labutti K."/>
            <person name="Andreopoulos B."/>
            <person name="Lipzen A."/>
            <person name="Chen C."/>
            <person name="Yanf M."/>
            <person name="Daum C."/>
            <person name="Ng V."/>
            <person name="Clum A."/>
            <person name="Steindorff A."/>
            <person name="Ohm R."/>
            <person name="Martin F."/>
            <person name="Silar P."/>
            <person name="Natvig D."/>
            <person name="Lalanne C."/>
            <person name="Gautier V."/>
            <person name="Ament-Velasquez S.L."/>
            <person name="Kruys A."/>
            <person name="Hutchinson M.I."/>
            <person name="Powell A.J."/>
            <person name="Barry K."/>
            <person name="Miller A.N."/>
            <person name="Grigoriev I.V."/>
            <person name="Debuchy R."/>
            <person name="Gladieux P."/>
            <person name="Thoren M.H."/>
            <person name="Johannesson H."/>
        </authorList>
    </citation>
    <scope>NUCLEOTIDE SEQUENCE</scope>
    <source>
        <strain evidence="6">SMH2532-1</strain>
    </source>
</reference>
<dbReference type="EMBL" id="JAULSV010000001">
    <property type="protein sequence ID" value="KAK0656509.1"/>
    <property type="molecule type" value="Genomic_DNA"/>
</dbReference>
<feature type="region of interest" description="Disordered" evidence="1">
    <location>
        <begin position="174"/>
        <end position="203"/>
    </location>
</feature>
<keyword evidence="7" id="KW-1185">Reference proteome</keyword>
<evidence type="ECO:0000313" key="6">
    <source>
        <dbReference type="EMBL" id="KAK0656509.1"/>
    </source>
</evidence>
<feature type="domain" description="SLS1 N-terminal" evidence="3">
    <location>
        <begin position="238"/>
        <end position="356"/>
    </location>
</feature>
<dbReference type="GO" id="GO:0005743">
    <property type="term" value="C:mitochondrial inner membrane"/>
    <property type="evidence" value="ECO:0007669"/>
    <property type="project" value="InterPro"/>
</dbReference>